<dbReference type="SUPFAM" id="SSF89550">
    <property type="entry name" value="PHP domain-like"/>
    <property type="match status" value="1"/>
</dbReference>
<accession>A0A8W8LY06</accession>
<evidence type="ECO:0000256" key="1">
    <source>
        <dbReference type="ARBA" id="ARBA00004123"/>
    </source>
</evidence>
<keyword evidence="6" id="KW-1185">Reference proteome</keyword>
<evidence type="ECO:0000313" key="5">
    <source>
        <dbReference type="EnsemblMetazoa" id="G30261.2:cds"/>
    </source>
</evidence>
<dbReference type="Gene3D" id="3.20.20.140">
    <property type="entry name" value="Metal-dependent hydrolases"/>
    <property type="match status" value="1"/>
</dbReference>
<dbReference type="GO" id="GO:0008033">
    <property type="term" value="P:tRNA processing"/>
    <property type="evidence" value="ECO:0007669"/>
    <property type="project" value="UniProtKB-KW"/>
</dbReference>
<organism evidence="5 6">
    <name type="scientific">Magallana gigas</name>
    <name type="common">Pacific oyster</name>
    <name type="synonym">Crassostrea gigas</name>
    <dbReference type="NCBI Taxonomy" id="29159"/>
    <lineage>
        <taxon>Eukaryota</taxon>
        <taxon>Metazoa</taxon>
        <taxon>Spiralia</taxon>
        <taxon>Lophotrochozoa</taxon>
        <taxon>Mollusca</taxon>
        <taxon>Bivalvia</taxon>
        <taxon>Autobranchia</taxon>
        <taxon>Pteriomorphia</taxon>
        <taxon>Ostreida</taxon>
        <taxon>Ostreoidea</taxon>
        <taxon>Ostreidae</taxon>
        <taxon>Magallana</taxon>
    </lineage>
</organism>
<proteinExistence type="inferred from homology"/>
<comment type="similarity">
    <text evidence="2">Belongs to the eukaryotic/archaeal RNase P protein component 3 family.</text>
</comment>
<evidence type="ECO:0000256" key="3">
    <source>
        <dbReference type="ARBA" id="ARBA00022694"/>
    </source>
</evidence>
<comment type="subcellular location">
    <subcellularLocation>
        <location evidence="1">Nucleus</location>
    </subcellularLocation>
</comment>
<dbReference type="EnsemblMetazoa" id="G30261.2">
    <property type="protein sequence ID" value="G30261.2:cds"/>
    <property type="gene ID" value="G30261"/>
</dbReference>
<dbReference type="InterPro" id="IPR002738">
    <property type="entry name" value="RNase_P_p30"/>
</dbReference>
<dbReference type="Pfam" id="PF01876">
    <property type="entry name" value="RNase_P_p30"/>
    <property type="match status" value="1"/>
</dbReference>
<dbReference type="AlphaFoldDB" id="A0A8W8LY06"/>
<dbReference type="Proteomes" id="UP000005408">
    <property type="component" value="Unassembled WGS sequence"/>
</dbReference>
<name>A0A8W8LY06_MAGGI</name>
<evidence type="ECO:0000256" key="2">
    <source>
        <dbReference type="ARBA" id="ARBA00007331"/>
    </source>
</evidence>
<evidence type="ECO:0000313" key="6">
    <source>
        <dbReference type="Proteomes" id="UP000005408"/>
    </source>
</evidence>
<evidence type="ECO:0000256" key="4">
    <source>
        <dbReference type="SAM" id="MobiDB-lite"/>
    </source>
</evidence>
<keyword evidence="3" id="KW-0819">tRNA processing</keyword>
<dbReference type="PANTHER" id="PTHR13031:SF0">
    <property type="entry name" value="RIBONUCLEASE P PROTEIN SUBUNIT P30"/>
    <property type="match status" value="1"/>
</dbReference>
<dbReference type="GO" id="GO:0003723">
    <property type="term" value="F:RNA binding"/>
    <property type="evidence" value="ECO:0007669"/>
    <property type="project" value="TreeGrafter"/>
</dbReference>
<dbReference type="GO" id="GO:0005655">
    <property type="term" value="C:nucleolar ribonuclease P complex"/>
    <property type="evidence" value="ECO:0007669"/>
    <property type="project" value="TreeGrafter"/>
</dbReference>
<feature type="region of interest" description="Disordered" evidence="4">
    <location>
        <begin position="276"/>
        <end position="295"/>
    </location>
</feature>
<dbReference type="PANTHER" id="PTHR13031">
    <property type="entry name" value="RIBONUCLEASE P SUBUNIT P30"/>
    <property type="match status" value="1"/>
</dbReference>
<sequence>MSYADLSVLNCDRKTLLEKVGVAVKLGYEVIALDIVHTPSKNATKKKKKQKDSNPQASEGVIKASTLKLTEDELKDLKVDSKRVKILSRVTLNVTDSEQLQYLMSPEVQEYDIVAVRPTSSDIFTKVTKYINLDIIQLEMDKNVKIITPGGLSEGIQKGIHFEIQYGPAIRDSSVKKYLISNSQLLASFSKSKNIIISSGAERAIELRGPHDVANLGLLFGLNEAQAKNCVSRSCRSVLLHAGKSNTEERRALKATVALSSGDLSDDQKWVKDKLSEIHSQDTTGESSPKKRKLE</sequence>
<dbReference type="InterPro" id="IPR016195">
    <property type="entry name" value="Pol/histidinol_Pase-like"/>
</dbReference>
<reference evidence="5" key="1">
    <citation type="submission" date="2022-08" db="UniProtKB">
        <authorList>
            <consortium name="EnsemblMetazoa"/>
        </authorList>
    </citation>
    <scope>IDENTIFICATION</scope>
    <source>
        <strain evidence="5">05x7-T-G4-1.051#20</strain>
    </source>
</reference>
<protein>
    <submittedName>
        <fullName evidence="5">Uncharacterized protein</fullName>
    </submittedName>
</protein>